<dbReference type="InParanoid" id="A0A0C9ZQ32"/>
<accession>A0A0C9ZQ32</accession>
<proteinExistence type="predicted"/>
<gene>
    <name evidence="1" type="ORF">CY34DRAFT_111384</name>
</gene>
<dbReference type="EMBL" id="KN837049">
    <property type="protein sequence ID" value="KIK31396.1"/>
    <property type="molecule type" value="Genomic_DNA"/>
</dbReference>
<keyword evidence="2" id="KW-1185">Reference proteome</keyword>
<reference evidence="2" key="2">
    <citation type="submission" date="2015-01" db="EMBL/GenBank/DDBJ databases">
        <title>Evolutionary Origins and Diversification of the Mycorrhizal Mutualists.</title>
        <authorList>
            <consortium name="DOE Joint Genome Institute"/>
            <consortium name="Mycorrhizal Genomics Consortium"/>
            <person name="Kohler A."/>
            <person name="Kuo A."/>
            <person name="Nagy L.G."/>
            <person name="Floudas D."/>
            <person name="Copeland A."/>
            <person name="Barry K.W."/>
            <person name="Cichocki N."/>
            <person name="Veneault-Fourrey C."/>
            <person name="LaButti K."/>
            <person name="Lindquist E.A."/>
            <person name="Lipzen A."/>
            <person name="Lundell T."/>
            <person name="Morin E."/>
            <person name="Murat C."/>
            <person name="Riley R."/>
            <person name="Ohm R."/>
            <person name="Sun H."/>
            <person name="Tunlid A."/>
            <person name="Henrissat B."/>
            <person name="Grigoriev I.V."/>
            <person name="Hibbett D.S."/>
            <person name="Martin F."/>
        </authorList>
    </citation>
    <scope>NUCLEOTIDE SEQUENCE [LARGE SCALE GENOMIC DNA]</scope>
    <source>
        <strain evidence="2">UH-Slu-Lm8-n1</strain>
    </source>
</reference>
<evidence type="ECO:0000313" key="1">
    <source>
        <dbReference type="EMBL" id="KIK31396.1"/>
    </source>
</evidence>
<organism evidence="1 2">
    <name type="scientific">Suillus luteus UH-Slu-Lm8-n1</name>
    <dbReference type="NCBI Taxonomy" id="930992"/>
    <lineage>
        <taxon>Eukaryota</taxon>
        <taxon>Fungi</taxon>
        <taxon>Dikarya</taxon>
        <taxon>Basidiomycota</taxon>
        <taxon>Agaricomycotina</taxon>
        <taxon>Agaricomycetes</taxon>
        <taxon>Agaricomycetidae</taxon>
        <taxon>Boletales</taxon>
        <taxon>Suillineae</taxon>
        <taxon>Suillaceae</taxon>
        <taxon>Suillus</taxon>
    </lineage>
</organism>
<dbReference type="OrthoDB" id="2690723at2759"/>
<reference evidence="1 2" key="1">
    <citation type="submission" date="2014-04" db="EMBL/GenBank/DDBJ databases">
        <authorList>
            <consortium name="DOE Joint Genome Institute"/>
            <person name="Kuo A."/>
            <person name="Ruytinx J."/>
            <person name="Rineau F."/>
            <person name="Colpaert J."/>
            <person name="Kohler A."/>
            <person name="Nagy L.G."/>
            <person name="Floudas D."/>
            <person name="Copeland A."/>
            <person name="Barry K.W."/>
            <person name="Cichocki N."/>
            <person name="Veneault-Fourrey C."/>
            <person name="LaButti K."/>
            <person name="Lindquist E.A."/>
            <person name="Lipzen A."/>
            <person name="Lundell T."/>
            <person name="Morin E."/>
            <person name="Murat C."/>
            <person name="Sun H."/>
            <person name="Tunlid A."/>
            <person name="Henrissat B."/>
            <person name="Grigoriev I.V."/>
            <person name="Hibbett D.S."/>
            <person name="Martin F."/>
            <person name="Nordberg H.P."/>
            <person name="Cantor M.N."/>
            <person name="Hua S.X."/>
        </authorList>
    </citation>
    <scope>NUCLEOTIDE SEQUENCE [LARGE SCALE GENOMIC DNA]</scope>
    <source>
        <strain evidence="1 2">UH-Slu-Lm8-n1</strain>
    </source>
</reference>
<dbReference type="AlphaFoldDB" id="A0A0C9ZQ32"/>
<evidence type="ECO:0000313" key="2">
    <source>
        <dbReference type="Proteomes" id="UP000054485"/>
    </source>
</evidence>
<dbReference type="HOGENOM" id="CLU_953680_0_0_1"/>
<protein>
    <submittedName>
        <fullName evidence="1">Uncharacterized protein</fullName>
    </submittedName>
</protein>
<dbReference type="Proteomes" id="UP000054485">
    <property type="component" value="Unassembled WGS sequence"/>
</dbReference>
<name>A0A0C9ZQ32_9AGAM</name>
<feature type="non-terminal residue" evidence="1">
    <location>
        <position position="289"/>
    </location>
</feature>
<sequence>MINAKKDLGKHLSQNQTLHIYSETAEEQLVSILRDMHDAYIKDGMAEALDVLAQENEKPAINKDSKLTKVLRNTRLVTILMKDMLPLGPHFRYRREFSVRWLATGMDTIMGMYTQYMKHGVQLFRKLSSKEEFHWTYARVVEAVKYVGTSDDEDEDHEAKQILVGMYGLIKKNQGDGDPKVFAPYFKQLNEIALKCFQTYTGVLGTTTTDYEAALEMYRGDVMKVLEDGFAKQALRAPEEKVWLDSVLARVYVWLSPFGSEFMHLPLMTGAVMDLVWKELEASKEGYAE</sequence>